<dbReference type="InterPro" id="IPR013783">
    <property type="entry name" value="Ig-like_fold"/>
</dbReference>
<name>A0AAJ0B3W5_9PEZI</name>
<reference evidence="3" key="1">
    <citation type="submission" date="2023-06" db="EMBL/GenBank/DDBJ databases">
        <title>Genome-scale phylogeny and comparative genomics of the fungal order Sordariales.</title>
        <authorList>
            <consortium name="Lawrence Berkeley National Laboratory"/>
            <person name="Hensen N."/>
            <person name="Bonometti L."/>
            <person name="Westerberg I."/>
            <person name="Brannstrom I.O."/>
            <person name="Guillou S."/>
            <person name="Cros-Aarteil S."/>
            <person name="Calhoun S."/>
            <person name="Haridas S."/>
            <person name="Kuo A."/>
            <person name="Mondo S."/>
            <person name="Pangilinan J."/>
            <person name="Riley R."/>
            <person name="Labutti K."/>
            <person name="Andreopoulos B."/>
            <person name="Lipzen A."/>
            <person name="Chen C."/>
            <person name="Yanf M."/>
            <person name="Daum C."/>
            <person name="Ng V."/>
            <person name="Clum A."/>
            <person name="Steindorff A."/>
            <person name="Ohm R."/>
            <person name="Martin F."/>
            <person name="Silar P."/>
            <person name="Natvig D."/>
            <person name="Lalanne C."/>
            <person name="Gautier V."/>
            <person name="Ament-Velasquez S.L."/>
            <person name="Kruys A."/>
            <person name="Hutchinson M.I."/>
            <person name="Powell A.J."/>
            <person name="Barry K."/>
            <person name="Miller A.N."/>
            <person name="Grigoriev I.V."/>
            <person name="Debuchy R."/>
            <person name="Gladieux P."/>
            <person name="Thoren M.H."/>
            <person name="Johannesson H."/>
        </authorList>
    </citation>
    <scope>NUCLEOTIDE SEQUENCE</scope>
    <source>
        <strain evidence="3">PSN4</strain>
    </source>
</reference>
<feature type="domain" description="Galactose oxidase-like Early set" evidence="2">
    <location>
        <begin position="430"/>
        <end position="524"/>
    </location>
</feature>
<evidence type="ECO:0000313" key="3">
    <source>
        <dbReference type="EMBL" id="KAK1751097.1"/>
    </source>
</evidence>
<gene>
    <name evidence="3" type="ORF">QBC47DRAFT_351913</name>
</gene>
<organism evidence="3 4">
    <name type="scientific">Echria macrotheca</name>
    <dbReference type="NCBI Taxonomy" id="438768"/>
    <lineage>
        <taxon>Eukaryota</taxon>
        <taxon>Fungi</taxon>
        <taxon>Dikarya</taxon>
        <taxon>Ascomycota</taxon>
        <taxon>Pezizomycotina</taxon>
        <taxon>Sordariomycetes</taxon>
        <taxon>Sordariomycetidae</taxon>
        <taxon>Sordariales</taxon>
        <taxon>Schizotheciaceae</taxon>
        <taxon>Echria</taxon>
    </lineage>
</organism>
<evidence type="ECO:0000259" key="2">
    <source>
        <dbReference type="Pfam" id="PF09118"/>
    </source>
</evidence>
<dbReference type="InterPro" id="IPR014756">
    <property type="entry name" value="Ig_E-set"/>
</dbReference>
<feature type="region of interest" description="Disordered" evidence="1">
    <location>
        <begin position="18"/>
        <end position="46"/>
    </location>
</feature>
<proteinExistence type="predicted"/>
<dbReference type="Gene3D" id="2.60.40.10">
    <property type="entry name" value="Immunoglobulins"/>
    <property type="match status" value="1"/>
</dbReference>
<dbReference type="CDD" id="cd02851">
    <property type="entry name" value="E_set_GO_C"/>
    <property type="match status" value="1"/>
</dbReference>
<accession>A0AAJ0B3W5</accession>
<dbReference type="PANTHER" id="PTHR32208:SF21">
    <property type="entry name" value="LOW QUALITY PROTEIN: ALDEHYDE OXIDASE GLOX-LIKE"/>
    <property type="match status" value="1"/>
</dbReference>
<dbReference type="PANTHER" id="PTHR32208">
    <property type="entry name" value="SECRETED PROTEIN-RELATED"/>
    <property type="match status" value="1"/>
</dbReference>
<dbReference type="EMBL" id="MU839843">
    <property type="protein sequence ID" value="KAK1751097.1"/>
    <property type="molecule type" value="Genomic_DNA"/>
</dbReference>
<protein>
    <recommendedName>
        <fullName evidence="2">Galactose oxidase-like Early set domain-containing protein</fullName>
    </recommendedName>
</protein>
<dbReference type="Pfam" id="PF09118">
    <property type="entry name" value="GO-like_E_set"/>
    <property type="match status" value="1"/>
</dbReference>
<dbReference type="InterPro" id="IPR011043">
    <property type="entry name" value="Gal_Oxase/kelch_b-propeller"/>
</dbReference>
<comment type="caution">
    <text evidence="3">The sequence shown here is derived from an EMBL/GenBank/DDBJ whole genome shotgun (WGS) entry which is preliminary data.</text>
</comment>
<dbReference type="Proteomes" id="UP001239445">
    <property type="component" value="Unassembled WGS sequence"/>
</dbReference>
<dbReference type="AlphaFoldDB" id="A0AAJ0B3W5"/>
<dbReference type="InterPro" id="IPR015202">
    <property type="entry name" value="GO-like_E_set"/>
</dbReference>
<dbReference type="Gene3D" id="2.130.10.80">
    <property type="entry name" value="Galactose oxidase/kelch, beta-propeller"/>
    <property type="match status" value="1"/>
</dbReference>
<dbReference type="InterPro" id="IPR037293">
    <property type="entry name" value="Gal_Oxidase_central_sf"/>
</dbReference>
<dbReference type="SUPFAM" id="SSF81296">
    <property type="entry name" value="E set domains"/>
    <property type="match status" value="1"/>
</dbReference>
<evidence type="ECO:0000313" key="4">
    <source>
        <dbReference type="Proteomes" id="UP001239445"/>
    </source>
</evidence>
<dbReference type="SUPFAM" id="SSF50965">
    <property type="entry name" value="Galactose oxidase, central domain"/>
    <property type="match status" value="1"/>
</dbReference>
<keyword evidence="4" id="KW-1185">Reference proteome</keyword>
<evidence type="ECO:0000256" key="1">
    <source>
        <dbReference type="SAM" id="MobiDB-lite"/>
    </source>
</evidence>
<sequence length="736" mass="80321">MVHATLLPNKKILYWGRREDSTLGETPPTQGPFDGDSENPGFKTWPRNLDERFTKTFVLDLATKESIPTSNEAPGVTAQTSAGIPKENVPSVGLQTVNLFCGGHTLLPDGQVIIFGGHIKDGNGEKRTCVYDWKTNQFTPKLDMNRGRWYPSALTLGDGRVIVLSGQGGPDGQNQIPQIWPADNGTAQPTAWVELQQQFFPNYPRVHLTPKGQLVVVGPNPETMVLDLKDLPSKDVDVKTLPGKVLGAWTNPGNPGIRRTTGFRDYCPSVMYDAGKIMYLGGGISDNEKPSLEVEFLDVNNDDKTKWAWTKDPLSNMLNPRRQFNATILADGTVLVTGGTQREGFNNLKKGGPVHVAELWDPRVDIKTGQRSWKAMNEESFDRCYHGTALLLPDATVLSAGGGEYGDAHPKDCLRNAQIFSPPYLFKGSRPVITKCPDQVVYDQTFTVEVGPPNQTIDAVTFIRLGSVTHCRNMSQSFLSLTKTQTGQQITVKAPKDGNAAAPGHYMLFVLSNGVPSIASIVRIATNPTPTIPPTPPPSVQPTPREMSASIASEQNRPPVVLGITPICPYGLGVCWGGAYSALNSIDAIEVVDPLPSQEDSLAYIYLRDREGLPDIDLLREEFARYLNRSYEIRGVEVTIEGGVVERAERTLVMEGTGKRPEVVLAPFGEGSNLRWDVGSKQRKPVSEEETGAYERLVGALAGEKGKTVRVTGTLNRGEGGFELNVREFEVQGTAA</sequence>